<sequence>MRRDGGIRLDWRRRCGLLDRMLDRQMLGRQMLDQMFTGALRWLGCNAEPPKDTLDGREDEYAVCLAWVS</sequence>
<dbReference type="Proteomes" id="UP000054516">
    <property type="component" value="Unassembled WGS sequence"/>
</dbReference>
<evidence type="ECO:0000313" key="2">
    <source>
        <dbReference type="Proteomes" id="UP000054516"/>
    </source>
</evidence>
<accession>A0A1S8A5V5</accession>
<organism evidence="1">
    <name type="scientific">Rosellinia necatrix</name>
    <name type="common">White root-rot fungus</name>
    <dbReference type="NCBI Taxonomy" id="77044"/>
    <lineage>
        <taxon>Eukaryota</taxon>
        <taxon>Fungi</taxon>
        <taxon>Dikarya</taxon>
        <taxon>Ascomycota</taxon>
        <taxon>Pezizomycotina</taxon>
        <taxon>Sordariomycetes</taxon>
        <taxon>Xylariomycetidae</taxon>
        <taxon>Xylariales</taxon>
        <taxon>Xylariaceae</taxon>
        <taxon>Rosellinia</taxon>
    </lineage>
</organism>
<evidence type="ECO:0000313" key="1">
    <source>
        <dbReference type="EMBL" id="GAW25419.1"/>
    </source>
</evidence>
<name>A0A1S8A5V5_ROSNE</name>
<keyword evidence="2" id="KW-1185">Reference proteome</keyword>
<reference evidence="1" key="1">
    <citation type="submission" date="2016-03" db="EMBL/GenBank/DDBJ databases">
        <title>Draft genome sequence of Rosellinia necatrix.</title>
        <authorList>
            <person name="Kanematsu S."/>
        </authorList>
    </citation>
    <scope>NUCLEOTIDE SEQUENCE [LARGE SCALE GENOMIC DNA]</scope>
    <source>
        <strain evidence="1">W97</strain>
    </source>
</reference>
<gene>
    <name evidence="1" type="ORF">SAMD00023353_0600970</name>
</gene>
<proteinExistence type="predicted"/>
<protein>
    <submittedName>
        <fullName evidence="1">Uncharacterized protein</fullName>
    </submittedName>
</protein>
<dbReference type="AlphaFoldDB" id="A0A1S8A5V5"/>
<dbReference type="EMBL" id="DF977451">
    <property type="protein sequence ID" value="GAW25419.1"/>
    <property type="molecule type" value="Genomic_DNA"/>
</dbReference>